<dbReference type="AlphaFoldDB" id="A0AAV5D5U6"/>
<dbReference type="Pfam" id="PF23622">
    <property type="entry name" value="LRR_At1g61320_AtMIF1"/>
    <property type="match status" value="1"/>
</dbReference>
<reference evidence="2" key="1">
    <citation type="journal article" date="2018" name="DNA Res.">
        <title>Multiple hybrid de novo genome assembly of finger millet, an orphan allotetraploid crop.</title>
        <authorList>
            <person name="Hatakeyama M."/>
            <person name="Aluri S."/>
            <person name="Balachadran M.T."/>
            <person name="Sivarajan S.R."/>
            <person name="Patrignani A."/>
            <person name="Gruter S."/>
            <person name="Poveda L."/>
            <person name="Shimizu-Inatsugi R."/>
            <person name="Baeten J."/>
            <person name="Francoijs K.J."/>
            <person name="Nataraja K.N."/>
            <person name="Reddy Y.A.N."/>
            <person name="Phadnis S."/>
            <person name="Ravikumar R.L."/>
            <person name="Schlapbach R."/>
            <person name="Sreeman S.M."/>
            <person name="Shimizu K.K."/>
        </authorList>
    </citation>
    <scope>NUCLEOTIDE SEQUENCE</scope>
</reference>
<dbReference type="InterPro" id="IPR053772">
    <property type="entry name" value="At1g61320/At1g61330-like"/>
</dbReference>
<dbReference type="Gene3D" id="3.80.10.10">
    <property type="entry name" value="Ribonuclease Inhibitor"/>
    <property type="match status" value="1"/>
</dbReference>
<keyword evidence="3" id="KW-1185">Reference proteome</keyword>
<gene>
    <name evidence="2" type="primary">ga23276</name>
    <name evidence="2" type="ORF">PR202_ga23276</name>
</gene>
<comment type="caution">
    <text evidence="2">The sequence shown here is derived from an EMBL/GenBank/DDBJ whole genome shotgun (WGS) entry which is preliminary data.</text>
</comment>
<dbReference type="Proteomes" id="UP001054889">
    <property type="component" value="Unassembled WGS sequence"/>
</dbReference>
<sequence>MRDAACAACLSHAFLRSWRCHPNLTLNWKTFCPMLDGRDFCCNVDNILRNHSRVGLKILKLNLCGDDSTFPCIDSWLKIAVTPGIEELNLRLYKKYNFPCSVFSDPVRNSIRHLQLSSCTFRPTAKFGPLKSLTSLHLHSVHITGDEIECLLSNTIALEQLQLDCCKEITILKIPCVLQQFRCLSVAECWSLQVIQSNAPNLSSIDFSGEIKLVLGEALKMKHLCMDCSDVIFYARSELPSYSVVFMSHTRF</sequence>
<proteinExistence type="predicted"/>
<name>A0AAV5D5U6_ELECO</name>
<protein>
    <recommendedName>
        <fullName evidence="1">At1g61320/AtMIF1 LRR domain-containing protein</fullName>
    </recommendedName>
</protein>
<dbReference type="PANTHER" id="PTHR34145">
    <property type="entry name" value="OS02G0105600 PROTEIN"/>
    <property type="match status" value="1"/>
</dbReference>
<dbReference type="InterPro" id="IPR055357">
    <property type="entry name" value="LRR_At1g61320_AtMIF1"/>
</dbReference>
<accession>A0AAV5D5U6</accession>
<evidence type="ECO:0000313" key="3">
    <source>
        <dbReference type="Proteomes" id="UP001054889"/>
    </source>
</evidence>
<dbReference type="InterPro" id="IPR032675">
    <property type="entry name" value="LRR_dom_sf"/>
</dbReference>
<evidence type="ECO:0000313" key="2">
    <source>
        <dbReference type="EMBL" id="GJN05629.1"/>
    </source>
</evidence>
<feature type="domain" description="At1g61320/AtMIF1 LRR" evidence="1">
    <location>
        <begin position="47"/>
        <end position="242"/>
    </location>
</feature>
<reference evidence="2" key="2">
    <citation type="submission" date="2021-12" db="EMBL/GenBank/DDBJ databases">
        <title>Resequencing data analysis of finger millet.</title>
        <authorList>
            <person name="Hatakeyama M."/>
            <person name="Aluri S."/>
            <person name="Balachadran M.T."/>
            <person name="Sivarajan S.R."/>
            <person name="Poveda L."/>
            <person name="Shimizu-Inatsugi R."/>
            <person name="Schlapbach R."/>
            <person name="Sreeman S.M."/>
            <person name="Shimizu K.K."/>
        </authorList>
    </citation>
    <scope>NUCLEOTIDE SEQUENCE</scope>
</reference>
<dbReference type="SUPFAM" id="SSF52058">
    <property type="entry name" value="L domain-like"/>
    <property type="match status" value="1"/>
</dbReference>
<dbReference type="PANTHER" id="PTHR34145:SF52">
    <property type="entry name" value="OS02G0105800 PROTEIN"/>
    <property type="match status" value="1"/>
</dbReference>
<dbReference type="EMBL" id="BQKI01000012">
    <property type="protein sequence ID" value="GJN05629.1"/>
    <property type="molecule type" value="Genomic_DNA"/>
</dbReference>
<organism evidence="2 3">
    <name type="scientific">Eleusine coracana subsp. coracana</name>
    <dbReference type="NCBI Taxonomy" id="191504"/>
    <lineage>
        <taxon>Eukaryota</taxon>
        <taxon>Viridiplantae</taxon>
        <taxon>Streptophyta</taxon>
        <taxon>Embryophyta</taxon>
        <taxon>Tracheophyta</taxon>
        <taxon>Spermatophyta</taxon>
        <taxon>Magnoliopsida</taxon>
        <taxon>Liliopsida</taxon>
        <taxon>Poales</taxon>
        <taxon>Poaceae</taxon>
        <taxon>PACMAD clade</taxon>
        <taxon>Chloridoideae</taxon>
        <taxon>Cynodonteae</taxon>
        <taxon>Eleusininae</taxon>
        <taxon>Eleusine</taxon>
    </lineage>
</organism>
<evidence type="ECO:0000259" key="1">
    <source>
        <dbReference type="Pfam" id="PF23622"/>
    </source>
</evidence>